<dbReference type="GO" id="GO:0035556">
    <property type="term" value="P:intracellular signal transduction"/>
    <property type="evidence" value="ECO:0007669"/>
    <property type="project" value="InterPro"/>
</dbReference>
<keyword evidence="16" id="KW-1185">Reference proteome</keyword>
<keyword evidence="7" id="KW-0969">Cilium</keyword>
<dbReference type="EMBL" id="VXBL01008896">
    <property type="protein sequence ID" value="NXO58852.1"/>
    <property type="molecule type" value="Genomic_DNA"/>
</dbReference>
<evidence type="ECO:0000313" key="16">
    <source>
        <dbReference type="Proteomes" id="UP000567570"/>
    </source>
</evidence>
<dbReference type="SUPFAM" id="SSF89837">
    <property type="entry name" value="Doublecortin (DC)"/>
    <property type="match status" value="2"/>
</dbReference>
<evidence type="ECO:0000256" key="6">
    <source>
        <dbReference type="ARBA" id="ARBA00022794"/>
    </source>
</evidence>
<proteinExistence type="predicted"/>
<dbReference type="PANTHER" id="PTHR23005:SF4">
    <property type="entry name" value="OXYGEN-REGULATED PROTEIN 1"/>
    <property type="match status" value="1"/>
</dbReference>
<comment type="caution">
    <text evidence="15">The sequence shown here is derived from an EMBL/GenBank/DDBJ whole genome shotgun (WGS) entry which is preliminary data.</text>
</comment>
<dbReference type="GO" id="GO:0005930">
    <property type="term" value="C:axoneme"/>
    <property type="evidence" value="ECO:0007669"/>
    <property type="project" value="UniProtKB-SubCell"/>
</dbReference>
<keyword evidence="5" id="KW-0677">Repeat</keyword>
<evidence type="ECO:0000313" key="15">
    <source>
        <dbReference type="EMBL" id="NXO58852.1"/>
    </source>
</evidence>
<feature type="region of interest" description="Disordered" evidence="13">
    <location>
        <begin position="1"/>
        <end position="25"/>
    </location>
</feature>
<evidence type="ECO:0000256" key="2">
    <source>
        <dbReference type="ARBA" id="ARBA00004504"/>
    </source>
</evidence>
<feature type="compositionally biased region" description="Polar residues" evidence="13">
    <location>
        <begin position="816"/>
        <end position="825"/>
    </location>
</feature>
<dbReference type="GO" id="GO:0001750">
    <property type="term" value="C:photoreceptor outer segment"/>
    <property type="evidence" value="ECO:0007669"/>
    <property type="project" value="UniProtKB-SubCell"/>
</dbReference>
<keyword evidence="6" id="KW-0970">Cilium biogenesis/degradation</keyword>
<feature type="compositionally biased region" description="Low complexity" evidence="13">
    <location>
        <begin position="277"/>
        <end position="306"/>
    </location>
</feature>
<evidence type="ECO:0000259" key="14">
    <source>
        <dbReference type="PROSITE" id="PS50309"/>
    </source>
</evidence>
<evidence type="ECO:0000256" key="11">
    <source>
        <dbReference type="ARBA" id="ARBA00044186"/>
    </source>
</evidence>
<sequence>MSETPSTSYSVNQPNSSESEQSLSTRHFNVTEPVVAKRICFYKSGDPQFNGIKMVINNRSYKTFDALLDSLSKRVPLPFGVRNISTPKGRHSITNLEDLEDGKSYICSHQRKMKPINLEQASKKPLPWQISRPVSARRRAVQLARENEDGFGHRESKITTPKKMLVYKNGDVRLRRTIVLGKKNTQTFEAFLDYMSELMQYPVVKLYTTDGRKVPNLQALILCSGAVVAAGREPFKPSNYDSLGYSRPAKLLAIANRVYPKANAKSESENTRAEMGSSSRSQIFSVSSDKGSSNDNNSNDNNSDSSYVPDSHNGIGGNQSVTGEELSVAQCEDDIEKSVHLNQDGSITVEMKVRFKIKEEETIKWTTTVSRACLSDDKNIAICNSATHAEDYLSNVNVSECIKPKDATFLKSYNKEEGNLLQDFNVGVSDKESESGLKTAGCNICKNNSADLDISNVPEDNMRPRFYRPPTPGPRRVRQKKAVVESVTLVSEKEVREKTIGQFSYSEEIQNGENKSEYCMVAHSSRKKSSVSNPKFSEMSDNDLLKLSSENIKEEMLFKVSHRSKDLIEATNKETLEVPDENELVQNILEKSVVEQGTYNRLASTCKANFSGFTPSSKIYQAARPGSADHIYESYSVHSACPGHSQMKRMSPCSKVPTEKINPTNEFFPTVTESENQSSVKTESVMETHLIDDSQSASCLTKKKKKRKSANSLEQGTYENKKDKEITGIIKSERMHTTSKTTQDSTTEAMDNYSEIPQKKGTDVFVKKSDESVNSGKSICPEDEFYHQGSAEQNGLSSNKKPRKNNKLAKVKLNSGKKNSIVSSAKSEDGLTTADSNESEHSQDTLSTEKEGTHLTINSLEQTPNSSVISKPLSEMSKNLNFESEKDKNILENLSSKKKQKRMMKNLSKSANKLHMSESAITLETLKQENFKEEVVEHSLENYVQTWLKNLLPNSVLPPINKKEGNTENSNVCHFPEGSTDASIDKETRFITNTVHMTGKNYLAEHNLTRKTLKPICELGTSEESAKDSGEKQTDSLIHANTTIVEAAKYSLKSEFHHDGKLHLFHETHDNDKRMSEFDIQDTNLCVRKKSEVAVQVDCAIVNEKMGIDVQNNCMSSMLLHELQSTLLGLQKEHSGCIGKACSLSDLSPSAFGSSSNVLLAWLLVLSLRDSLIGTVKDDMQKTTCSCSEIFTQLQFLKQTTVIEKVDELKAAFSHFQRSTENNFLHFRRELKKQDSTHCHENIPISEIHNDIYLHENEKSVEPCIPKDS</sequence>
<dbReference type="GO" id="GO:0009416">
    <property type="term" value="P:response to light stimulus"/>
    <property type="evidence" value="ECO:0007669"/>
    <property type="project" value="UniProtKB-ARBA"/>
</dbReference>
<comment type="subunit">
    <text evidence="12">Interacts (via the doublecortin domains) with microtubules. Interacts with RP1L1. Interacts with MAK.</text>
</comment>
<comment type="subcellular location">
    <subcellularLocation>
        <location evidence="2">Cell projection</location>
        <location evidence="2">Cilium</location>
        <location evidence="2">Photoreceptor outer segment</location>
    </subcellularLocation>
    <subcellularLocation>
        <location evidence="1">Cytoplasm</location>
        <location evidence="1">Cytoskeleton</location>
        <location evidence="1">Cilium axoneme</location>
    </subcellularLocation>
</comment>
<dbReference type="SMART" id="SM00537">
    <property type="entry name" value="DCX"/>
    <property type="match status" value="2"/>
</dbReference>
<organism evidence="15 16">
    <name type="scientific">Aramus guarauna</name>
    <name type="common">Limpkin</name>
    <name type="synonym">Scolopax guarauna</name>
    <dbReference type="NCBI Taxonomy" id="54356"/>
    <lineage>
        <taxon>Eukaryota</taxon>
        <taxon>Metazoa</taxon>
        <taxon>Chordata</taxon>
        <taxon>Craniata</taxon>
        <taxon>Vertebrata</taxon>
        <taxon>Euteleostomi</taxon>
        <taxon>Archelosauria</taxon>
        <taxon>Archosauria</taxon>
        <taxon>Dinosauria</taxon>
        <taxon>Saurischia</taxon>
        <taxon>Theropoda</taxon>
        <taxon>Coelurosauria</taxon>
        <taxon>Aves</taxon>
        <taxon>Neognathae</taxon>
        <taxon>Neoaves</taxon>
        <taxon>Gruiformes</taxon>
        <taxon>Aramidae</taxon>
        <taxon>Aramus</taxon>
    </lineage>
</organism>
<feature type="compositionally biased region" description="Polar residues" evidence="13">
    <location>
        <begin position="790"/>
        <end position="799"/>
    </location>
</feature>
<dbReference type="GO" id="GO:0042461">
    <property type="term" value="P:photoreceptor cell development"/>
    <property type="evidence" value="ECO:0007669"/>
    <property type="project" value="TreeGrafter"/>
</dbReference>
<evidence type="ECO:0000256" key="3">
    <source>
        <dbReference type="ARBA" id="ARBA00022490"/>
    </source>
</evidence>
<dbReference type="PROSITE" id="PS50309">
    <property type="entry name" value="DC"/>
    <property type="match status" value="2"/>
</dbReference>
<evidence type="ECO:0000256" key="10">
    <source>
        <dbReference type="ARBA" id="ARBA00043933"/>
    </source>
</evidence>
<feature type="domain" description="Doublecortin" evidence="14">
    <location>
        <begin position="37"/>
        <end position="119"/>
    </location>
</feature>
<dbReference type="InterPro" id="IPR003533">
    <property type="entry name" value="Doublecortin_dom"/>
</dbReference>
<dbReference type="FunFam" id="3.10.20.230:FF:000007">
    <property type="entry name" value="Oxygen-regulated protein 1"/>
    <property type="match status" value="1"/>
</dbReference>
<evidence type="ECO:0000256" key="1">
    <source>
        <dbReference type="ARBA" id="ARBA00004430"/>
    </source>
</evidence>
<keyword evidence="3" id="KW-0963">Cytoplasm</keyword>
<dbReference type="AlphaFoldDB" id="A0A7L1TC97"/>
<feature type="compositionally biased region" description="Basic and acidic residues" evidence="13">
    <location>
        <begin position="838"/>
        <end position="853"/>
    </location>
</feature>
<dbReference type="PANTHER" id="PTHR23005">
    <property type="entry name" value="RETINITIS PIGMENTOSA 1 PROTEIN"/>
    <property type="match status" value="1"/>
</dbReference>
<dbReference type="CDD" id="cd17145">
    <property type="entry name" value="DCX1_RP1"/>
    <property type="match status" value="1"/>
</dbReference>
<reference evidence="15 16" key="1">
    <citation type="submission" date="2019-09" db="EMBL/GenBank/DDBJ databases">
        <title>Bird 10,000 Genomes (B10K) Project - Family phase.</title>
        <authorList>
            <person name="Zhang G."/>
        </authorList>
    </citation>
    <scope>NUCLEOTIDE SEQUENCE [LARGE SCALE GENOMIC DNA]</scope>
    <source>
        <strain evidence="15">B10K-DU-002-11</strain>
        <tissue evidence="15">Muscle</tissue>
    </source>
</reference>
<keyword evidence="4" id="KW-0716">Sensory transduction</keyword>
<protein>
    <recommendedName>
        <fullName evidence="11">Oxygen-regulated protein 1</fullName>
    </recommendedName>
</protein>
<feature type="non-terminal residue" evidence="15">
    <location>
        <position position="1"/>
    </location>
</feature>
<dbReference type="Gene3D" id="3.10.20.230">
    <property type="entry name" value="Doublecortin domain"/>
    <property type="match status" value="2"/>
</dbReference>
<feature type="non-terminal residue" evidence="15">
    <location>
        <position position="1269"/>
    </location>
</feature>
<comment type="function">
    <text evidence="10">Microtubule-associated protein regulating the stability and length of the microtubule-based axoneme of photoreceptors. Required for the differentiation of photoreceptor cells, it plays a role in the organization of the outer segment of rod and cone photoreceptors ensuring the correct orientation and higher-order stacking of outer segment disks along the photoreceptor axoneme.</text>
</comment>
<accession>A0A7L1TC97</accession>
<name>A0A7L1TC97_ARAGA</name>
<dbReference type="FunFam" id="3.10.20.230:FF:000006">
    <property type="entry name" value="Oxygen-regulated protein 1"/>
    <property type="match status" value="1"/>
</dbReference>
<keyword evidence="9" id="KW-0966">Cell projection</keyword>
<feature type="region of interest" description="Disordered" evidence="13">
    <location>
        <begin position="789"/>
        <end position="853"/>
    </location>
</feature>
<feature type="region of interest" description="Disordered" evidence="13">
    <location>
        <begin position="456"/>
        <end position="476"/>
    </location>
</feature>
<dbReference type="Pfam" id="PF03607">
    <property type="entry name" value="DCX"/>
    <property type="match status" value="2"/>
</dbReference>
<evidence type="ECO:0000256" key="8">
    <source>
        <dbReference type="ARBA" id="ARBA00023212"/>
    </source>
</evidence>
<feature type="compositionally biased region" description="Basic and acidic residues" evidence="13">
    <location>
        <begin position="719"/>
        <end position="736"/>
    </location>
</feature>
<evidence type="ECO:0000256" key="9">
    <source>
        <dbReference type="ARBA" id="ARBA00023273"/>
    </source>
</evidence>
<feature type="compositionally biased region" description="Basic residues" evidence="13">
    <location>
        <begin position="800"/>
        <end position="810"/>
    </location>
</feature>
<evidence type="ECO:0000256" key="7">
    <source>
        <dbReference type="ARBA" id="ARBA00023069"/>
    </source>
</evidence>
<evidence type="ECO:0000256" key="13">
    <source>
        <dbReference type="SAM" id="MobiDB-lite"/>
    </source>
</evidence>
<dbReference type="InterPro" id="IPR036572">
    <property type="entry name" value="Doublecortin_dom_sf"/>
</dbReference>
<keyword evidence="8" id="KW-0206">Cytoskeleton</keyword>
<dbReference type="GO" id="GO:0035082">
    <property type="term" value="P:axoneme assembly"/>
    <property type="evidence" value="ECO:0007669"/>
    <property type="project" value="TreeGrafter"/>
</dbReference>
<feature type="region of interest" description="Disordered" evidence="13">
    <location>
        <begin position="696"/>
        <end position="756"/>
    </location>
</feature>
<feature type="region of interest" description="Disordered" evidence="13">
    <location>
        <begin position="263"/>
        <end position="320"/>
    </location>
</feature>
<dbReference type="CDD" id="cd17147">
    <property type="entry name" value="DCX2_RP1"/>
    <property type="match status" value="1"/>
</dbReference>
<evidence type="ECO:0000256" key="5">
    <source>
        <dbReference type="ARBA" id="ARBA00022737"/>
    </source>
</evidence>
<dbReference type="GO" id="GO:0032391">
    <property type="term" value="C:photoreceptor connecting cilium"/>
    <property type="evidence" value="ECO:0007669"/>
    <property type="project" value="UniProtKB-ARBA"/>
</dbReference>
<evidence type="ECO:0000256" key="4">
    <source>
        <dbReference type="ARBA" id="ARBA00022606"/>
    </source>
</evidence>
<gene>
    <name evidence="15" type="primary">Rp1</name>
    <name evidence="15" type="ORF">ARAGUA_R10961</name>
</gene>
<feature type="domain" description="Doublecortin" evidence="14">
    <location>
        <begin position="162"/>
        <end position="241"/>
    </location>
</feature>
<feature type="compositionally biased region" description="Low complexity" evidence="13">
    <location>
        <begin position="738"/>
        <end position="747"/>
    </location>
</feature>
<dbReference type="GO" id="GO:0060041">
    <property type="term" value="P:retina development in camera-type eye"/>
    <property type="evidence" value="ECO:0007669"/>
    <property type="project" value="TreeGrafter"/>
</dbReference>
<evidence type="ECO:0000256" key="12">
    <source>
        <dbReference type="ARBA" id="ARBA00046756"/>
    </source>
</evidence>
<dbReference type="Proteomes" id="UP000567570">
    <property type="component" value="Unassembled WGS sequence"/>
</dbReference>
<dbReference type="GO" id="GO:0001917">
    <property type="term" value="C:photoreceptor inner segment"/>
    <property type="evidence" value="ECO:0007669"/>
    <property type="project" value="UniProtKB-ARBA"/>
</dbReference>